<dbReference type="CDD" id="cd07023">
    <property type="entry name" value="S49_Sppa_N_C"/>
    <property type="match status" value="1"/>
</dbReference>
<dbReference type="InterPro" id="IPR002142">
    <property type="entry name" value="Peptidase_S49"/>
</dbReference>
<dbReference type="InterPro" id="IPR029045">
    <property type="entry name" value="ClpP/crotonase-like_dom_sf"/>
</dbReference>
<dbReference type="GO" id="GO:0004176">
    <property type="term" value="F:ATP-dependent peptidase activity"/>
    <property type="evidence" value="ECO:0007669"/>
    <property type="project" value="InterPro"/>
</dbReference>
<dbReference type="SUPFAM" id="SSF52096">
    <property type="entry name" value="ClpP/crotonase"/>
    <property type="match status" value="1"/>
</dbReference>
<dbReference type="OrthoDB" id="284461at2759"/>
<evidence type="ECO:0000256" key="3">
    <source>
        <dbReference type="ARBA" id="ARBA00022801"/>
    </source>
</evidence>
<name>A0A1R2CKN3_9CILI</name>
<comment type="similarity">
    <text evidence="1">Belongs to the peptidase S49 family.</text>
</comment>
<dbReference type="PANTHER" id="PTHR42987:SF8">
    <property type="entry name" value="PROTEINASE"/>
    <property type="match status" value="1"/>
</dbReference>
<dbReference type="Gene3D" id="6.20.330.10">
    <property type="match status" value="1"/>
</dbReference>
<reference evidence="6 7" key="1">
    <citation type="submission" date="2016-11" db="EMBL/GenBank/DDBJ databases">
        <title>The macronuclear genome of Stentor coeruleus: a giant cell with tiny introns.</title>
        <authorList>
            <person name="Slabodnick M."/>
            <person name="Ruby J.G."/>
            <person name="Reiff S.B."/>
            <person name="Swart E.C."/>
            <person name="Gosai S."/>
            <person name="Prabakaran S."/>
            <person name="Witkowska E."/>
            <person name="Larue G.E."/>
            <person name="Fisher S."/>
            <person name="Freeman R.M."/>
            <person name="Gunawardena J."/>
            <person name="Chu W."/>
            <person name="Stover N.A."/>
            <person name="Gregory B.D."/>
            <person name="Nowacki M."/>
            <person name="Derisi J."/>
            <person name="Roy S.W."/>
            <person name="Marshall W.F."/>
            <person name="Sood P."/>
        </authorList>
    </citation>
    <scope>NUCLEOTIDE SEQUENCE [LARGE SCALE GENOMIC DNA]</scope>
    <source>
        <strain evidence="6">WM001</strain>
    </source>
</reference>
<evidence type="ECO:0000256" key="2">
    <source>
        <dbReference type="ARBA" id="ARBA00022670"/>
    </source>
</evidence>
<accession>A0A1R2CKN3</accession>
<evidence type="ECO:0000313" key="6">
    <source>
        <dbReference type="EMBL" id="OMJ89526.1"/>
    </source>
</evidence>
<feature type="domain" description="Peptidase S49" evidence="5">
    <location>
        <begin position="70"/>
        <end position="218"/>
    </location>
</feature>
<evidence type="ECO:0000256" key="4">
    <source>
        <dbReference type="ARBA" id="ARBA00022825"/>
    </source>
</evidence>
<dbReference type="PRINTS" id="PR00127">
    <property type="entry name" value="CLPPROTEASEP"/>
</dbReference>
<dbReference type="PANTHER" id="PTHR42987">
    <property type="entry name" value="PEPTIDASE S49"/>
    <property type="match status" value="1"/>
</dbReference>
<keyword evidence="4" id="KW-0720">Serine protease</keyword>
<dbReference type="InterPro" id="IPR047272">
    <property type="entry name" value="S49_SppA_C"/>
</dbReference>
<dbReference type="Gene3D" id="3.90.226.10">
    <property type="entry name" value="2-enoyl-CoA Hydratase, Chain A, domain 1"/>
    <property type="match status" value="1"/>
</dbReference>
<gene>
    <name evidence="6" type="ORF">SteCoe_8325</name>
</gene>
<protein>
    <recommendedName>
        <fullName evidence="5">Peptidase S49 domain-containing protein</fullName>
    </recommendedName>
</protein>
<comment type="caution">
    <text evidence="6">The sequence shown here is derived from an EMBL/GenBank/DDBJ whole genome shotgun (WGS) entry which is preliminary data.</text>
</comment>
<sequence length="249" mass="27906">MNNFLFSRFVFKLQINGVITGKTYTKFLRDLNNAYLFKPKALAVIVNSPGGTAVHADLIYRNIKAYSSLHKIPVLTFAEDLAASGGYYIMCAGDELFASSPLSLFGSIGAVSSLPNIKDLASKYGIERRHYSTSSMDFFSIYDPLEDYTAAKSKKVSTVLKEVNDEFRRVVLTNRKGKITVPDEKINDLIFNGDVFHTEKAIEYGLIDGHGRCNEVIKDRFPETRILGLDSDAYGLRKVYQTLKEKISN</sequence>
<keyword evidence="7" id="KW-1185">Reference proteome</keyword>
<keyword evidence="3" id="KW-0378">Hydrolase</keyword>
<dbReference type="AlphaFoldDB" id="A0A1R2CKN3"/>
<evidence type="ECO:0000313" key="7">
    <source>
        <dbReference type="Proteomes" id="UP000187209"/>
    </source>
</evidence>
<evidence type="ECO:0000259" key="5">
    <source>
        <dbReference type="Pfam" id="PF01343"/>
    </source>
</evidence>
<proteinExistence type="inferred from homology"/>
<dbReference type="EMBL" id="MPUH01000124">
    <property type="protein sequence ID" value="OMJ89526.1"/>
    <property type="molecule type" value="Genomic_DNA"/>
</dbReference>
<keyword evidence="2" id="KW-0645">Protease</keyword>
<dbReference type="Proteomes" id="UP000187209">
    <property type="component" value="Unassembled WGS sequence"/>
</dbReference>
<dbReference type="GO" id="GO:0006508">
    <property type="term" value="P:proteolysis"/>
    <property type="evidence" value="ECO:0007669"/>
    <property type="project" value="UniProtKB-KW"/>
</dbReference>
<dbReference type="Pfam" id="PF01343">
    <property type="entry name" value="Peptidase_S49"/>
    <property type="match status" value="1"/>
</dbReference>
<dbReference type="InterPro" id="IPR001907">
    <property type="entry name" value="ClpP"/>
</dbReference>
<evidence type="ECO:0000256" key="1">
    <source>
        <dbReference type="ARBA" id="ARBA00008683"/>
    </source>
</evidence>
<organism evidence="6 7">
    <name type="scientific">Stentor coeruleus</name>
    <dbReference type="NCBI Taxonomy" id="5963"/>
    <lineage>
        <taxon>Eukaryota</taxon>
        <taxon>Sar</taxon>
        <taxon>Alveolata</taxon>
        <taxon>Ciliophora</taxon>
        <taxon>Postciliodesmatophora</taxon>
        <taxon>Heterotrichea</taxon>
        <taxon>Heterotrichida</taxon>
        <taxon>Stentoridae</taxon>
        <taxon>Stentor</taxon>
    </lineage>
</organism>
<dbReference type="GO" id="GO:0004252">
    <property type="term" value="F:serine-type endopeptidase activity"/>
    <property type="evidence" value="ECO:0007669"/>
    <property type="project" value="InterPro"/>
</dbReference>